<protein>
    <submittedName>
        <fullName evidence="1">Uncharacterized protein</fullName>
    </submittedName>
</protein>
<evidence type="ECO:0000313" key="2">
    <source>
        <dbReference type="Proteomes" id="UP001163321"/>
    </source>
</evidence>
<dbReference type="Proteomes" id="UP001163321">
    <property type="component" value="Chromosome 2"/>
</dbReference>
<accession>A0ACC0WEN3</accession>
<proteinExistence type="predicted"/>
<sequence>MLAKAPHLIKKKRSIAHHLQLFERRIRELSTQLALRDCVETEMAIMCAVPNTSSAAAKPVDTYLEEAILRGTPLNLYDAVALLCLCSLVCGGLKLDKLVWYRRQQTVNP</sequence>
<gene>
    <name evidence="1" type="ORF">PsorP6_016793</name>
</gene>
<keyword evidence="2" id="KW-1185">Reference proteome</keyword>
<name>A0ACC0WEN3_9STRA</name>
<dbReference type="EMBL" id="CM047581">
    <property type="protein sequence ID" value="KAI9916516.1"/>
    <property type="molecule type" value="Genomic_DNA"/>
</dbReference>
<organism evidence="1 2">
    <name type="scientific">Peronosclerospora sorghi</name>
    <dbReference type="NCBI Taxonomy" id="230839"/>
    <lineage>
        <taxon>Eukaryota</taxon>
        <taxon>Sar</taxon>
        <taxon>Stramenopiles</taxon>
        <taxon>Oomycota</taxon>
        <taxon>Peronosporomycetes</taxon>
        <taxon>Peronosporales</taxon>
        <taxon>Peronosporaceae</taxon>
        <taxon>Peronosclerospora</taxon>
    </lineage>
</organism>
<reference evidence="1 2" key="1">
    <citation type="journal article" date="2022" name="bioRxiv">
        <title>The genome of the oomycete Peronosclerospora sorghi, a cosmopolitan pathogen of maize and sorghum, is inflated with dispersed pseudogenes.</title>
        <authorList>
            <person name="Fletcher K."/>
            <person name="Martin F."/>
            <person name="Isakeit T."/>
            <person name="Cavanaugh K."/>
            <person name="Magill C."/>
            <person name="Michelmore R."/>
        </authorList>
    </citation>
    <scope>NUCLEOTIDE SEQUENCE [LARGE SCALE GENOMIC DNA]</scope>
    <source>
        <strain evidence="1">P6</strain>
    </source>
</reference>
<evidence type="ECO:0000313" key="1">
    <source>
        <dbReference type="EMBL" id="KAI9916516.1"/>
    </source>
</evidence>
<comment type="caution">
    <text evidence="1">The sequence shown here is derived from an EMBL/GenBank/DDBJ whole genome shotgun (WGS) entry which is preliminary data.</text>
</comment>